<evidence type="ECO:0000313" key="2">
    <source>
        <dbReference type="EMBL" id="CAB4780964.1"/>
    </source>
</evidence>
<organism evidence="2">
    <name type="scientific">freshwater metagenome</name>
    <dbReference type="NCBI Taxonomy" id="449393"/>
    <lineage>
        <taxon>unclassified sequences</taxon>
        <taxon>metagenomes</taxon>
        <taxon>ecological metagenomes</taxon>
    </lineage>
</organism>
<feature type="transmembrane region" description="Helical" evidence="1">
    <location>
        <begin position="128"/>
        <end position="149"/>
    </location>
</feature>
<dbReference type="AlphaFoldDB" id="A0A6J6WCE1"/>
<protein>
    <submittedName>
        <fullName evidence="2">Unannotated protein</fullName>
    </submittedName>
</protein>
<feature type="transmembrane region" description="Helical" evidence="1">
    <location>
        <begin position="42"/>
        <end position="59"/>
    </location>
</feature>
<proteinExistence type="predicted"/>
<dbReference type="EMBL" id="CAFAAB010000045">
    <property type="protein sequence ID" value="CAB4780964.1"/>
    <property type="molecule type" value="Genomic_DNA"/>
</dbReference>
<keyword evidence="1" id="KW-1133">Transmembrane helix</keyword>
<feature type="transmembrane region" description="Helical" evidence="1">
    <location>
        <begin position="92"/>
        <end position="116"/>
    </location>
</feature>
<feature type="transmembrane region" description="Helical" evidence="1">
    <location>
        <begin position="7"/>
        <end position="30"/>
    </location>
</feature>
<evidence type="ECO:0000256" key="1">
    <source>
        <dbReference type="SAM" id="Phobius"/>
    </source>
</evidence>
<name>A0A6J6WCE1_9ZZZZ</name>
<sequence length="195" mass="21453">MRVTTYLLLAVIVFGVSLIPMFGPPVWSVLVFAKFRWDLNPVWLVLIGATVSAFGRYAIARGASKLQRYVPKRAQDNLEAAHALLQGHRKGIFALLAVFVVSPLPSGQLFIAAGLLRMQLWLVTTAYFFGRIVSYSLYVGAATVAEYSAGDILKKMWGEPWVIVLQVLLAVGIVALPFIPWQHAERAASPTEPLS</sequence>
<reference evidence="2" key="1">
    <citation type="submission" date="2020-05" db="EMBL/GenBank/DDBJ databases">
        <authorList>
            <person name="Chiriac C."/>
            <person name="Salcher M."/>
            <person name="Ghai R."/>
            <person name="Kavagutti S V."/>
        </authorList>
    </citation>
    <scope>NUCLEOTIDE SEQUENCE</scope>
</reference>
<accession>A0A6J6WCE1</accession>
<feature type="transmembrane region" description="Helical" evidence="1">
    <location>
        <begin position="161"/>
        <end position="181"/>
    </location>
</feature>
<gene>
    <name evidence="2" type="ORF">UFOPK2958_00534</name>
</gene>
<keyword evidence="1" id="KW-0472">Membrane</keyword>
<keyword evidence="1" id="KW-0812">Transmembrane</keyword>